<dbReference type="InterPro" id="IPR005247">
    <property type="entry name" value="YbhB_YbcL/LppC-like"/>
</dbReference>
<comment type="caution">
    <text evidence="1">The sequence shown here is derived from an EMBL/GenBank/DDBJ whole genome shotgun (WGS) entry which is preliminary data.</text>
</comment>
<dbReference type="Pfam" id="PF01161">
    <property type="entry name" value="PBP"/>
    <property type="match status" value="1"/>
</dbReference>
<dbReference type="CDD" id="cd00865">
    <property type="entry name" value="PEBP_bact_arch"/>
    <property type="match status" value="1"/>
</dbReference>
<dbReference type="InterPro" id="IPR008914">
    <property type="entry name" value="PEBP"/>
</dbReference>
<dbReference type="STRING" id="1423802.FC56_GL000893"/>
<keyword evidence="2" id="KW-1185">Reference proteome</keyword>
<reference evidence="1 2" key="1">
    <citation type="journal article" date="2015" name="Genome Announc.">
        <title>Expanding the biotechnology potential of lactobacilli through comparative genomics of 213 strains and associated genera.</title>
        <authorList>
            <person name="Sun Z."/>
            <person name="Harris H.M."/>
            <person name="McCann A."/>
            <person name="Guo C."/>
            <person name="Argimon S."/>
            <person name="Zhang W."/>
            <person name="Yang X."/>
            <person name="Jeffery I.B."/>
            <person name="Cooney J.C."/>
            <person name="Kagawa T.F."/>
            <person name="Liu W."/>
            <person name="Song Y."/>
            <person name="Salvetti E."/>
            <person name="Wrobel A."/>
            <person name="Rasinkangas P."/>
            <person name="Parkhill J."/>
            <person name="Rea M.C."/>
            <person name="O'Sullivan O."/>
            <person name="Ritari J."/>
            <person name="Douillard F.P."/>
            <person name="Paul Ross R."/>
            <person name="Yang R."/>
            <person name="Briner A.E."/>
            <person name="Felis G.E."/>
            <person name="de Vos W.M."/>
            <person name="Barrangou R."/>
            <person name="Klaenhammer T.R."/>
            <person name="Caufield P.W."/>
            <person name="Cui Y."/>
            <person name="Zhang H."/>
            <person name="O'Toole P.W."/>
        </authorList>
    </citation>
    <scope>NUCLEOTIDE SEQUENCE [LARGE SCALE GENOMIC DNA]</scope>
    <source>
        <strain evidence="1 2">DSM 24302</strain>
    </source>
</reference>
<dbReference type="PANTHER" id="PTHR30289:SF1">
    <property type="entry name" value="PEBP (PHOSPHATIDYLETHANOLAMINE-BINDING PROTEIN) FAMILY PROTEIN"/>
    <property type="match status" value="1"/>
</dbReference>
<dbReference type="Proteomes" id="UP000051256">
    <property type="component" value="Unassembled WGS sequence"/>
</dbReference>
<dbReference type="RefSeq" id="WP_056978678.1">
    <property type="nucleotide sequence ID" value="NZ_AYZR01000009.1"/>
</dbReference>
<evidence type="ECO:0000313" key="1">
    <source>
        <dbReference type="EMBL" id="KRM93228.1"/>
    </source>
</evidence>
<dbReference type="Gene3D" id="3.90.280.10">
    <property type="entry name" value="PEBP-like"/>
    <property type="match status" value="1"/>
</dbReference>
<proteinExistence type="predicted"/>
<dbReference type="NCBIfam" id="TIGR00481">
    <property type="entry name" value="YbhB/YbcL family Raf kinase inhibitor-like protein"/>
    <property type="match status" value="1"/>
</dbReference>
<name>A0A0R2CZY6_9LACO</name>
<dbReference type="AlphaFoldDB" id="A0A0R2CZY6"/>
<sequence>MKIQVPLEAGQLADRYSKYATPANQIDNTPIVSFPIHISDTPEKAKTLALTLLDWDAIPVSGFPWIHWIAANIPAEVTDIPADNSQNPLVSMVQGRNSTAGSLVGNQNPITAFRYNGPQPPNKPHNYRLMVFALDTSLDLENGFWLNELQHQMQGHILDTAEFIIPARN</sequence>
<protein>
    <submittedName>
        <fullName evidence="1">Raf-like protein</fullName>
    </submittedName>
</protein>
<dbReference type="PATRIC" id="fig|1423802.4.peg.906"/>
<dbReference type="EMBL" id="AYZR01000009">
    <property type="protein sequence ID" value="KRM93228.1"/>
    <property type="molecule type" value="Genomic_DNA"/>
</dbReference>
<dbReference type="InterPro" id="IPR036610">
    <property type="entry name" value="PEBP-like_sf"/>
</dbReference>
<dbReference type="SUPFAM" id="SSF49777">
    <property type="entry name" value="PEBP-like"/>
    <property type="match status" value="1"/>
</dbReference>
<gene>
    <name evidence="1" type="ORF">FC56_GL000893</name>
</gene>
<organism evidence="1 2">
    <name type="scientific">Lentilactobacillus senioris DSM 24302 = JCM 17472</name>
    <dbReference type="NCBI Taxonomy" id="1423802"/>
    <lineage>
        <taxon>Bacteria</taxon>
        <taxon>Bacillati</taxon>
        <taxon>Bacillota</taxon>
        <taxon>Bacilli</taxon>
        <taxon>Lactobacillales</taxon>
        <taxon>Lactobacillaceae</taxon>
        <taxon>Lentilactobacillus</taxon>
    </lineage>
</organism>
<evidence type="ECO:0000313" key="2">
    <source>
        <dbReference type="Proteomes" id="UP000051256"/>
    </source>
</evidence>
<dbReference type="PANTHER" id="PTHR30289">
    <property type="entry name" value="UNCHARACTERIZED PROTEIN YBCL-RELATED"/>
    <property type="match status" value="1"/>
</dbReference>
<accession>A0A0R2CZY6</accession>